<protein>
    <submittedName>
        <fullName evidence="1">Uncharacterized protein</fullName>
    </submittedName>
</protein>
<accession>A0A232EEC6</accession>
<feature type="non-terminal residue" evidence="1">
    <location>
        <position position="55"/>
    </location>
</feature>
<name>A0A232EEC6_9HYME</name>
<dbReference type="AlphaFoldDB" id="A0A232EEC6"/>
<comment type="caution">
    <text evidence="1">The sequence shown here is derived from an EMBL/GenBank/DDBJ whole genome shotgun (WGS) entry which is preliminary data.</text>
</comment>
<dbReference type="EMBL" id="NNAY01005376">
    <property type="protein sequence ID" value="OXU16710.1"/>
    <property type="molecule type" value="Genomic_DNA"/>
</dbReference>
<sequence>FCLNCISEAILDQRLLKTKDVVSQKQIIQKNALHQVLVDLQMSTDLLLAWLKTWI</sequence>
<evidence type="ECO:0000313" key="1">
    <source>
        <dbReference type="EMBL" id="OXU16710.1"/>
    </source>
</evidence>
<evidence type="ECO:0000313" key="2">
    <source>
        <dbReference type="Proteomes" id="UP000215335"/>
    </source>
</evidence>
<dbReference type="Proteomes" id="UP000215335">
    <property type="component" value="Unassembled WGS sequence"/>
</dbReference>
<gene>
    <name evidence="1" type="ORF">TSAR_016531</name>
</gene>
<feature type="non-terminal residue" evidence="1">
    <location>
        <position position="1"/>
    </location>
</feature>
<proteinExistence type="predicted"/>
<organism evidence="1 2">
    <name type="scientific">Trichomalopsis sarcophagae</name>
    <dbReference type="NCBI Taxonomy" id="543379"/>
    <lineage>
        <taxon>Eukaryota</taxon>
        <taxon>Metazoa</taxon>
        <taxon>Ecdysozoa</taxon>
        <taxon>Arthropoda</taxon>
        <taxon>Hexapoda</taxon>
        <taxon>Insecta</taxon>
        <taxon>Pterygota</taxon>
        <taxon>Neoptera</taxon>
        <taxon>Endopterygota</taxon>
        <taxon>Hymenoptera</taxon>
        <taxon>Apocrita</taxon>
        <taxon>Proctotrupomorpha</taxon>
        <taxon>Chalcidoidea</taxon>
        <taxon>Pteromalidae</taxon>
        <taxon>Pteromalinae</taxon>
        <taxon>Trichomalopsis</taxon>
    </lineage>
</organism>
<reference evidence="1 2" key="1">
    <citation type="journal article" date="2017" name="Curr. Biol.">
        <title>The Evolution of Venom by Co-option of Single-Copy Genes.</title>
        <authorList>
            <person name="Martinson E.O."/>
            <person name="Mrinalini"/>
            <person name="Kelkar Y.D."/>
            <person name="Chang C.H."/>
            <person name="Werren J.H."/>
        </authorList>
    </citation>
    <scope>NUCLEOTIDE SEQUENCE [LARGE SCALE GENOMIC DNA]</scope>
    <source>
        <strain evidence="1 2">Alberta</strain>
        <tissue evidence="1">Whole body</tissue>
    </source>
</reference>
<keyword evidence="2" id="KW-1185">Reference proteome</keyword>